<feature type="transmembrane region" description="Helical" evidence="1">
    <location>
        <begin position="197"/>
        <end position="214"/>
    </location>
</feature>
<dbReference type="RefSeq" id="WP_143393801.1">
    <property type="nucleotide sequence ID" value="NZ_NIDE01000017.1"/>
</dbReference>
<protein>
    <submittedName>
        <fullName evidence="2">Uncharacterized protein</fullName>
    </submittedName>
</protein>
<evidence type="ECO:0000313" key="2">
    <source>
        <dbReference type="EMBL" id="OWK35835.1"/>
    </source>
</evidence>
<feature type="transmembrane region" description="Helical" evidence="1">
    <location>
        <begin position="54"/>
        <end position="73"/>
    </location>
</feature>
<dbReference type="AlphaFoldDB" id="A0A225DHI6"/>
<keyword evidence="3" id="KW-1185">Reference proteome</keyword>
<keyword evidence="1" id="KW-1133">Transmembrane helix</keyword>
<feature type="transmembrane region" description="Helical" evidence="1">
    <location>
        <begin position="133"/>
        <end position="152"/>
    </location>
</feature>
<reference evidence="3" key="1">
    <citation type="submission" date="2017-06" db="EMBL/GenBank/DDBJ databases">
        <title>Genome analysis of Fimbriiglobus ruber SP5, the first member of the order Planctomycetales with confirmed chitinolytic capability.</title>
        <authorList>
            <person name="Ravin N.V."/>
            <person name="Rakitin A.L."/>
            <person name="Ivanova A.A."/>
            <person name="Beletsky A.V."/>
            <person name="Kulichevskaya I.S."/>
            <person name="Mardanov A.V."/>
            <person name="Dedysh S.N."/>
        </authorList>
    </citation>
    <scope>NUCLEOTIDE SEQUENCE [LARGE SCALE GENOMIC DNA]</scope>
    <source>
        <strain evidence="3">SP5</strain>
    </source>
</reference>
<organism evidence="2 3">
    <name type="scientific">Fimbriiglobus ruber</name>
    <dbReference type="NCBI Taxonomy" id="1908690"/>
    <lineage>
        <taxon>Bacteria</taxon>
        <taxon>Pseudomonadati</taxon>
        <taxon>Planctomycetota</taxon>
        <taxon>Planctomycetia</taxon>
        <taxon>Gemmatales</taxon>
        <taxon>Gemmataceae</taxon>
        <taxon>Fimbriiglobus</taxon>
    </lineage>
</organism>
<name>A0A225DHI6_9BACT</name>
<keyword evidence="1" id="KW-0812">Transmembrane</keyword>
<keyword evidence="1" id="KW-0472">Membrane</keyword>
<dbReference type="OrthoDB" id="268559at2"/>
<evidence type="ECO:0000256" key="1">
    <source>
        <dbReference type="SAM" id="Phobius"/>
    </source>
</evidence>
<accession>A0A225DHI6</accession>
<sequence length="306" mass="33019">MSSEPYAASAVVPAPPGTVPLPPVPGTVASVPVVFQPPAPEPIRQIAVYGHSNLFYFWPVWLVCFVFAGITYVDGYRMAVVPEGTTFERSAQVQGFSEPRDVLVVPAKNHLNPKLNDGQPAQPGLLVSRGNNMGVVFVATLLLVIVASTVTLRGLVSVIAVILIILTVVVLALLGLWNDVFAFVGGLDIRMNAGGYLAIGIPLFIAWILVLTIYDRQHYIIFDAGQIRVCQEIGDSELVMDSGGVVVEKKRNDVFRHWLLGFGSGDLKVHKPSGQGGQEAELDNVLGIGRKLVVINKMLQEKQVTS</sequence>
<gene>
    <name evidence="2" type="ORF">FRUB_08398</name>
</gene>
<feature type="transmembrane region" description="Helical" evidence="1">
    <location>
        <begin position="159"/>
        <end position="177"/>
    </location>
</feature>
<dbReference type="Proteomes" id="UP000214646">
    <property type="component" value="Unassembled WGS sequence"/>
</dbReference>
<comment type="caution">
    <text evidence="2">The sequence shown here is derived from an EMBL/GenBank/DDBJ whole genome shotgun (WGS) entry which is preliminary data.</text>
</comment>
<dbReference type="EMBL" id="NIDE01000017">
    <property type="protein sequence ID" value="OWK35835.1"/>
    <property type="molecule type" value="Genomic_DNA"/>
</dbReference>
<evidence type="ECO:0000313" key="3">
    <source>
        <dbReference type="Proteomes" id="UP000214646"/>
    </source>
</evidence>
<proteinExistence type="predicted"/>